<keyword evidence="2" id="KW-1185">Reference proteome</keyword>
<dbReference type="VEuPathDB" id="TrichDB:TVAGG3_0654020"/>
<sequence length="221" mass="25304">MMRNMSDVNQLKKEFKFEQQKLNTLLWRLVPQKISEKFLTDDLKDIIVGKNCAIMCATAKTAVKPELRLTELDVTEIIMSLSDKIMSQNKNIMRLRTFNGTFLFIAGLFEEKSCKENIEDLIRFCDECGKKVKDIFKKKQSLCGLIKSGIVYGYMSGISKTIFDVLSDSAIEVFDLIDVVPAGKLCILKDEYEAINDADKRFVAYLPPRDVDVELYINRGE</sequence>
<reference evidence="1" key="2">
    <citation type="journal article" date="2007" name="Science">
        <title>Draft genome sequence of the sexually transmitted pathogen Trichomonas vaginalis.</title>
        <authorList>
            <person name="Carlton J.M."/>
            <person name="Hirt R.P."/>
            <person name="Silva J.C."/>
            <person name="Delcher A.L."/>
            <person name="Schatz M."/>
            <person name="Zhao Q."/>
            <person name="Wortman J.R."/>
            <person name="Bidwell S.L."/>
            <person name="Alsmark U.C.M."/>
            <person name="Besteiro S."/>
            <person name="Sicheritz-Ponten T."/>
            <person name="Noel C.J."/>
            <person name="Dacks J.B."/>
            <person name="Foster P.G."/>
            <person name="Simillion C."/>
            <person name="Van de Peer Y."/>
            <person name="Miranda-Saavedra D."/>
            <person name="Barton G.J."/>
            <person name="Westrop G.D."/>
            <person name="Mueller S."/>
            <person name="Dessi D."/>
            <person name="Fiori P.L."/>
            <person name="Ren Q."/>
            <person name="Paulsen I."/>
            <person name="Zhang H."/>
            <person name="Bastida-Corcuera F.D."/>
            <person name="Simoes-Barbosa A."/>
            <person name="Brown M.T."/>
            <person name="Hayes R.D."/>
            <person name="Mukherjee M."/>
            <person name="Okumura C.Y."/>
            <person name="Schneider R."/>
            <person name="Smith A.J."/>
            <person name="Vanacova S."/>
            <person name="Villalvazo M."/>
            <person name="Haas B.J."/>
            <person name="Pertea M."/>
            <person name="Feldblyum T.V."/>
            <person name="Utterback T.R."/>
            <person name="Shu C.L."/>
            <person name="Osoegawa K."/>
            <person name="de Jong P.J."/>
            <person name="Hrdy I."/>
            <person name="Horvathova L."/>
            <person name="Zubacova Z."/>
            <person name="Dolezal P."/>
            <person name="Malik S.B."/>
            <person name="Logsdon J.M. Jr."/>
            <person name="Henze K."/>
            <person name="Gupta A."/>
            <person name="Wang C.C."/>
            <person name="Dunne R.L."/>
            <person name="Upcroft J.A."/>
            <person name="Upcroft P."/>
            <person name="White O."/>
            <person name="Salzberg S.L."/>
            <person name="Tang P."/>
            <person name="Chiu C.-H."/>
            <person name="Lee Y.-S."/>
            <person name="Embley T.M."/>
            <person name="Coombs G.H."/>
            <person name="Mottram J.C."/>
            <person name="Tachezy J."/>
            <person name="Fraser-Liggett C.M."/>
            <person name="Johnson P.J."/>
        </authorList>
    </citation>
    <scope>NUCLEOTIDE SEQUENCE [LARGE SCALE GENOMIC DNA]</scope>
    <source>
        <strain evidence="1">G3</strain>
    </source>
</reference>
<dbReference type="AlphaFoldDB" id="A2EXU5"/>
<reference evidence="1" key="1">
    <citation type="submission" date="2006-10" db="EMBL/GenBank/DDBJ databases">
        <authorList>
            <person name="Amadeo P."/>
            <person name="Zhao Q."/>
            <person name="Wortman J."/>
            <person name="Fraser-Liggett C."/>
            <person name="Carlton J."/>
        </authorList>
    </citation>
    <scope>NUCLEOTIDE SEQUENCE</scope>
    <source>
        <strain evidence="1">G3</strain>
    </source>
</reference>
<protein>
    <submittedName>
        <fullName evidence="1">Adenylate cyclase, putative</fullName>
    </submittedName>
</protein>
<dbReference type="EMBL" id="DS113533">
    <property type="protein sequence ID" value="EAY02549.1"/>
    <property type="molecule type" value="Genomic_DNA"/>
</dbReference>
<name>A2EXU5_TRIV3</name>
<proteinExistence type="predicted"/>
<dbReference type="KEGG" id="tva:4760389"/>
<evidence type="ECO:0000313" key="1">
    <source>
        <dbReference type="EMBL" id="EAY02549.1"/>
    </source>
</evidence>
<accession>A2EXU5</accession>
<dbReference type="RefSeq" id="XP_001314788.1">
    <property type="nucleotide sequence ID" value="XM_001314754.1"/>
</dbReference>
<dbReference type="SMR" id="A2EXU5"/>
<gene>
    <name evidence="1" type="ORF">TVAG_494980</name>
</gene>
<evidence type="ECO:0000313" key="2">
    <source>
        <dbReference type="Proteomes" id="UP000001542"/>
    </source>
</evidence>
<dbReference type="Proteomes" id="UP000001542">
    <property type="component" value="Unassembled WGS sequence"/>
</dbReference>
<dbReference type="VEuPathDB" id="TrichDB:TVAG_494980"/>
<dbReference type="InParanoid" id="A2EXU5"/>
<organism evidence="1 2">
    <name type="scientific">Trichomonas vaginalis (strain ATCC PRA-98 / G3)</name>
    <dbReference type="NCBI Taxonomy" id="412133"/>
    <lineage>
        <taxon>Eukaryota</taxon>
        <taxon>Metamonada</taxon>
        <taxon>Parabasalia</taxon>
        <taxon>Trichomonadida</taxon>
        <taxon>Trichomonadidae</taxon>
        <taxon>Trichomonas</taxon>
    </lineage>
</organism>